<dbReference type="WBParaSite" id="RSKR_0000075500.1">
    <property type="protein sequence ID" value="RSKR_0000075500.1"/>
    <property type="gene ID" value="RSKR_0000075500"/>
</dbReference>
<organism evidence="1 2">
    <name type="scientific">Rhabditophanes sp. KR3021</name>
    <dbReference type="NCBI Taxonomy" id="114890"/>
    <lineage>
        <taxon>Eukaryota</taxon>
        <taxon>Metazoa</taxon>
        <taxon>Ecdysozoa</taxon>
        <taxon>Nematoda</taxon>
        <taxon>Chromadorea</taxon>
        <taxon>Rhabditida</taxon>
        <taxon>Tylenchina</taxon>
        <taxon>Panagrolaimomorpha</taxon>
        <taxon>Strongyloidoidea</taxon>
        <taxon>Alloionematidae</taxon>
        <taxon>Rhabditophanes</taxon>
    </lineage>
</organism>
<name>A0AC35THX4_9BILA</name>
<evidence type="ECO:0000313" key="2">
    <source>
        <dbReference type="WBParaSite" id="RSKR_0000075500.1"/>
    </source>
</evidence>
<accession>A0AC35THX4</accession>
<proteinExistence type="predicted"/>
<reference evidence="2" key="1">
    <citation type="submission" date="2016-11" db="UniProtKB">
        <authorList>
            <consortium name="WormBaseParasite"/>
        </authorList>
    </citation>
    <scope>IDENTIFICATION</scope>
    <source>
        <strain evidence="2">KR3021</strain>
    </source>
</reference>
<dbReference type="Proteomes" id="UP000095286">
    <property type="component" value="Unplaced"/>
</dbReference>
<sequence length="140" mass="17201">MEASDGSKVRLDKRFNWVGPPNRLSKIRPIKLKVPENETELERSYTKSREQLNEWNSKFWETHNLHFEERRNDFIKKRRKEIGKLNDVTSSDMSIFYKKFLNQEYLNLKQYNQTWYIKNLQLIWPALKVNVIRFGRFFRK</sequence>
<evidence type="ECO:0000313" key="1">
    <source>
        <dbReference type="Proteomes" id="UP000095286"/>
    </source>
</evidence>
<protein>
    <submittedName>
        <fullName evidence="2">Apoptogenic protein 1, mitochondrial</fullName>
    </submittedName>
</protein>